<sequence length="185" mass="19754">MWRVLRWQFAYGADRPSAPCSHSPRRRALRPEVETCEARCLLNAAASPPLGAAVHAEVAPARANPLAAYRVFEATITRGPHAGTTFEGRLVLGVTGRIQVFGYFYPEQGMQRVAVVGTVFGGRASLRFILPEGGALEVSGSGRLQSVPRGIPGGLSLVGFGNLSGPARNDFGRWETLAPSRVNLA</sequence>
<keyword evidence="2" id="KW-1185">Reference proteome</keyword>
<gene>
    <name evidence="1" type="ordered locus">Sinac_6681</name>
</gene>
<dbReference type="AlphaFoldDB" id="L0DPK8"/>
<proteinExistence type="predicted"/>
<reference evidence="1 2" key="1">
    <citation type="submission" date="2012-02" db="EMBL/GenBank/DDBJ databases">
        <title>Complete sequence of chromosome of Singulisphaera acidiphila DSM 18658.</title>
        <authorList>
            <consortium name="US DOE Joint Genome Institute (JGI-PGF)"/>
            <person name="Lucas S."/>
            <person name="Copeland A."/>
            <person name="Lapidus A."/>
            <person name="Glavina del Rio T."/>
            <person name="Dalin E."/>
            <person name="Tice H."/>
            <person name="Bruce D."/>
            <person name="Goodwin L."/>
            <person name="Pitluck S."/>
            <person name="Peters L."/>
            <person name="Ovchinnikova G."/>
            <person name="Chertkov O."/>
            <person name="Kyrpides N."/>
            <person name="Mavromatis K."/>
            <person name="Ivanova N."/>
            <person name="Brettin T."/>
            <person name="Detter J.C."/>
            <person name="Han C."/>
            <person name="Larimer F."/>
            <person name="Land M."/>
            <person name="Hauser L."/>
            <person name="Markowitz V."/>
            <person name="Cheng J.-F."/>
            <person name="Hugenholtz P."/>
            <person name="Woyke T."/>
            <person name="Wu D."/>
            <person name="Tindall B."/>
            <person name="Pomrenke H."/>
            <person name="Brambilla E."/>
            <person name="Klenk H.-P."/>
            <person name="Eisen J.A."/>
        </authorList>
    </citation>
    <scope>NUCLEOTIDE SEQUENCE [LARGE SCALE GENOMIC DNA]</scope>
    <source>
        <strain evidence="2">ATCC BAA-1392 / DSM 18658 / VKM B-2454 / MOB10</strain>
    </source>
</reference>
<dbReference type="Proteomes" id="UP000010798">
    <property type="component" value="Chromosome"/>
</dbReference>
<organism evidence="1 2">
    <name type="scientific">Singulisphaera acidiphila (strain ATCC BAA-1392 / DSM 18658 / VKM B-2454 / MOB10)</name>
    <dbReference type="NCBI Taxonomy" id="886293"/>
    <lineage>
        <taxon>Bacteria</taxon>
        <taxon>Pseudomonadati</taxon>
        <taxon>Planctomycetota</taxon>
        <taxon>Planctomycetia</taxon>
        <taxon>Isosphaerales</taxon>
        <taxon>Isosphaeraceae</taxon>
        <taxon>Singulisphaera</taxon>
    </lineage>
</organism>
<accession>L0DPK8</accession>
<evidence type="ECO:0000313" key="2">
    <source>
        <dbReference type="Proteomes" id="UP000010798"/>
    </source>
</evidence>
<dbReference type="KEGG" id="saci:Sinac_6681"/>
<dbReference type="HOGENOM" id="CLU_1460357_0_0_0"/>
<evidence type="ECO:0000313" key="1">
    <source>
        <dbReference type="EMBL" id="AGA30755.1"/>
    </source>
</evidence>
<name>L0DPK8_SINAD</name>
<protein>
    <submittedName>
        <fullName evidence="1">Uncharacterized protein</fullName>
    </submittedName>
</protein>
<dbReference type="EMBL" id="CP003364">
    <property type="protein sequence ID" value="AGA30755.1"/>
    <property type="molecule type" value="Genomic_DNA"/>
</dbReference>